<dbReference type="GO" id="GO:0006508">
    <property type="term" value="P:proteolysis"/>
    <property type="evidence" value="ECO:0007669"/>
    <property type="project" value="UniProtKB-KW"/>
</dbReference>
<comment type="caution">
    <text evidence="5">The sequence shown here is derived from an EMBL/GenBank/DDBJ whole genome shotgun (WGS) entry which is preliminary data.</text>
</comment>
<dbReference type="PANTHER" id="PTHR43270">
    <property type="entry name" value="BETA-ALA-HIS DIPEPTIDASE"/>
    <property type="match status" value="1"/>
</dbReference>
<dbReference type="PANTHER" id="PTHR43270:SF4">
    <property type="entry name" value="CARNOSINE DIPEPTIDASE 2, ISOFORM A"/>
    <property type="match status" value="1"/>
</dbReference>
<dbReference type="AlphaFoldDB" id="A0A1J4J6T6"/>
<evidence type="ECO:0000259" key="4">
    <source>
        <dbReference type="Pfam" id="PF07687"/>
    </source>
</evidence>
<dbReference type="Pfam" id="PF01546">
    <property type="entry name" value="Peptidase_M20"/>
    <property type="match status" value="1"/>
</dbReference>
<dbReference type="Gene3D" id="3.30.70.360">
    <property type="match status" value="1"/>
</dbReference>
<keyword evidence="2" id="KW-0479">Metal-binding</keyword>
<dbReference type="GO" id="GO:0008233">
    <property type="term" value="F:peptidase activity"/>
    <property type="evidence" value="ECO:0007669"/>
    <property type="project" value="UniProtKB-KW"/>
</dbReference>
<organism evidence="5 6">
    <name type="scientific">Tritrichomonas foetus</name>
    <dbReference type="NCBI Taxonomy" id="1144522"/>
    <lineage>
        <taxon>Eukaryota</taxon>
        <taxon>Metamonada</taxon>
        <taxon>Parabasalia</taxon>
        <taxon>Tritrichomonadida</taxon>
        <taxon>Tritrichomonadidae</taxon>
        <taxon>Tritrichomonas</taxon>
    </lineage>
</organism>
<keyword evidence="3" id="KW-0378">Hydrolase</keyword>
<dbReference type="InterPro" id="IPR002933">
    <property type="entry name" value="Peptidase_M20"/>
</dbReference>
<gene>
    <name evidence="5" type="ORF">TRFO_38877</name>
</gene>
<dbReference type="Pfam" id="PF07687">
    <property type="entry name" value="M20_dimer"/>
    <property type="match status" value="1"/>
</dbReference>
<dbReference type="RefSeq" id="XP_068348087.1">
    <property type="nucleotide sequence ID" value="XM_068512303.1"/>
</dbReference>
<accession>A0A1J4J6T6</accession>
<dbReference type="SUPFAM" id="SSF53187">
    <property type="entry name" value="Zn-dependent exopeptidases"/>
    <property type="match status" value="1"/>
</dbReference>
<keyword evidence="6" id="KW-1185">Reference proteome</keyword>
<evidence type="ECO:0000256" key="2">
    <source>
        <dbReference type="ARBA" id="ARBA00022723"/>
    </source>
</evidence>
<dbReference type="Gene3D" id="3.40.630.10">
    <property type="entry name" value="Zn peptidases"/>
    <property type="match status" value="1"/>
</dbReference>
<evidence type="ECO:0000256" key="3">
    <source>
        <dbReference type="ARBA" id="ARBA00022801"/>
    </source>
</evidence>
<evidence type="ECO:0000313" key="6">
    <source>
        <dbReference type="Proteomes" id="UP000179807"/>
    </source>
</evidence>
<dbReference type="InterPro" id="IPR051458">
    <property type="entry name" value="Cyt/Met_Dipeptidase"/>
</dbReference>
<keyword evidence="1" id="KW-0645">Protease</keyword>
<name>A0A1J4J6T6_9EUKA</name>
<sequence length="473" mass="51677">MDVNDCLNYCKQAWSEGGSALEGLKALIRIPNLSPDYDPEFLTNGLIHKAVDTVKAWIESQQISGLQTHVYNDEGRQPLLRVNIPGTSPEAPPILCYGHLDKMPHLDPARWSEGLSATNPVVRNGKLYGRGTNDDGYNSFLLLTAIKYLQEHNLKYPKVTILLETGEESGDVEIKRYLDELHESIGECSTICVLDAEAQDYKTVWCCVSLRGVINGVLSVEHLATPCHSGMATGLVPSTFRIARQLISRIEDEKTGEILLKEAHVPEIPKNRIDQCYQIAAHIGDACHAIVSPLQGCKLVTEDNGQLLVNKAWIPGLAVTGCDGIPSIQNGSNVMRPKTALKLSLRIPPGVDAEKTAQALKETLEKDPPYGAKVSYTPVAAGNGWWGRDFDEKTDAALKKATKEVFGQDPLYYGEGGSIPLCNKFNELWPKAQIFVTGCAGVDSNPHGFDESLDIPYTTKFTALVAALFHGIA</sequence>
<reference evidence="5" key="1">
    <citation type="submission" date="2016-10" db="EMBL/GenBank/DDBJ databases">
        <authorList>
            <person name="Benchimol M."/>
            <person name="Almeida L.G."/>
            <person name="Vasconcelos A.T."/>
            <person name="Perreira-Neves A."/>
            <person name="Rosa I.A."/>
            <person name="Tasca T."/>
            <person name="Bogo M.R."/>
            <person name="de Souza W."/>
        </authorList>
    </citation>
    <scope>NUCLEOTIDE SEQUENCE [LARGE SCALE GENOMIC DNA]</scope>
    <source>
        <strain evidence="5">K</strain>
    </source>
</reference>
<protein>
    <submittedName>
        <fullName evidence="5">Clan MH, family M20, peptidase T-like metallopeptidase</fullName>
    </submittedName>
</protein>
<evidence type="ECO:0000256" key="1">
    <source>
        <dbReference type="ARBA" id="ARBA00022670"/>
    </source>
</evidence>
<dbReference type="InterPro" id="IPR011650">
    <property type="entry name" value="Peptidase_M20_dimer"/>
</dbReference>
<dbReference type="VEuPathDB" id="TrichDB:TRFO_38877"/>
<dbReference type="Proteomes" id="UP000179807">
    <property type="component" value="Unassembled WGS sequence"/>
</dbReference>
<dbReference type="EMBL" id="MLAK01001277">
    <property type="protein sequence ID" value="OHS94950.1"/>
    <property type="molecule type" value="Genomic_DNA"/>
</dbReference>
<feature type="domain" description="Peptidase M20 dimerisation" evidence="4">
    <location>
        <begin position="210"/>
        <end position="369"/>
    </location>
</feature>
<proteinExistence type="predicted"/>
<evidence type="ECO:0000313" key="5">
    <source>
        <dbReference type="EMBL" id="OHS94950.1"/>
    </source>
</evidence>
<dbReference type="OrthoDB" id="7832001at2759"/>
<dbReference type="GO" id="GO:0046872">
    <property type="term" value="F:metal ion binding"/>
    <property type="evidence" value="ECO:0007669"/>
    <property type="project" value="UniProtKB-KW"/>
</dbReference>
<dbReference type="GeneID" id="94847007"/>